<organism evidence="1 2">
    <name type="scientific">Streptomyces badius</name>
    <dbReference type="NCBI Taxonomy" id="1941"/>
    <lineage>
        <taxon>Bacteria</taxon>
        <taxon>Bacillati</taxon>
        <taxon>Actinomycetota</taxon>
        <taxon>Actinomycetes</taxon>
        <taxon>Kitasatosporales</taxon>
        <taxon>Streptomycetaceae</taxon>
        <taxon>Streptomyces</taxon>
    </lineage>
</organism>
<dbReference type="Proteomes" id="UP000659767">
    <property type="component" value="Unassembled WGS sequence"/>
</dbReference>
<evidence type="ECO:0000313" key="1">
    <source>
        <dbReference type="EMBL" id="GGS63775.1"/>
    </source>
</evidence>
<comment type="caution">
    <text evidence="1">The sequence shown here is derived from an EMBL/GenBank/DDBJ whole genome shotgun (WGS) entry which is preliminary data.</text>
</comment>
<dbReference type="EMBL" id="BMSZ01000012">
    <property type="protein sequence ID" value="GGS63775.1"/>
    <property type="molecule type" value="Genomic_DNA"/>
</dbReference>
<sequence>MTAYLIRHPGKARDDILIEDDPLTLTFTGNWAVFTDTNGTCLAIPAEAGAHIERVDEPQDHEPAPQKE</sequence>
<protein>
    <submittedName>
        <fullName evidence="1">Uncharacterized protein</fullName>
    </submittedName>
</protein>
<gene>
    <name evidence="1" type="ORF">GCM10010253_43430</name>
</gene>
<keyword evidence="2" id="KW-1185">Reference proteome</keyword>
<name>A0ABQ2TF07_STRBA</name>
<dbReference type="RefSeq" id="WP_199888886.1">
    <property type="nucleotide sequence ID" value="NZ_BMSZ01000012.1"/>
</dbReference>
<reference evidence="2" key="1">
    <citation type="journal article" date="2019" name="Int. J. Syst. Evol. Microbiol.">
        <title>The Global Catalogue of Microorganisms (GCM) 10K type strain sequencing project: providing services to taxonomists for standard genome sequencing and annotation.</title>
        <authorList>
            <consortium name="The Broad Institute Genomics Platform"/>
            <consortium name="The Broad Institute Genome Sequencing Center for Infectious Disease"/>
            <person name="Wu L."/>
            <person name="Ma J."/>
        </authorList>
    </citation>
    <scope>NUCLEOTIDE SEQUENCE [LARGE SCALE GENOMIC DNA]</scope>
    <source>
        <strain evidence="2">JCM 4350</strain>
    </source>
</reference>
<accession>A0ABQ2TF07</accession>
<evidence type="ECO:0000313" key="2">
    <source>
        <dbReference type="Proteomes" id="UP000659767"/>
    </source>
</evidence>
<proteinExistence type="predicted"/>